<name>A0A9F7R3Q7_ICTPU</name>
<keyword evidence="2" id="KW-1185">Reference proteome</keyword>
<accession>A0A9F7R3Q7</accession>
<dbReference type="GeneID" id="108269375"/>
<protein>
    <submittedName>
        <fullName evidence="3">Uncharacterized protein LOC108269375 isoform X1</fullName>
    </submittedName>
</protein>
<reference evidence="3" key="2">
    <citation type="submission" date="2025-08" db="UniProtKB">
        <authorList>
            <consortium name="RefSeq"/>
        </authorList>
    </citation>
    <scope>IDENTIFICATION</scope>
    <source>
        <tissue evidence="3">Blood</tissue>
    </source>
</reference>
<dbReference type="RefSeq" id="XP_053538280.1">
    <property type="nucleotide sequence ID" value="XM_053682305.1"/>
</dbReference>
<keyword evidence="1" id="KW-0175">Coiled coil</keyword>
<reference evidence="2" key="1">
    <citation type="journal article" date="2016" name="Nat. Commun.">
        <title>The channel catfish genome sequence provides insights into the evolution of scale formation in teleosts.</title>
        <authorList>
            <person name="Liu Z."/>
            <person name="Liu S."/>
            <person name="Yao J."/>
            <person name="Bao L."/>
            <person name="Zhang J."/>
            <person name="Li Y."/>
            <person name="Jiang C."/>
            <person name="Sun L."/>
            <person name="Wang R."/>
            <person name="Zhang Y."/>
            <person name="Zhou T."/>
            <person name="Zeng Q."/>
            <person name="Fu Q."/>
            <person name="Gao S."/>
            <person name="Li N."/>
            <person name="Koren S."/>
            <person name="Jiang Y."/>
            <person name="Zimin A."/>
            <person name="Xu P."/>
            <person name="Phillippy A.M."/>
            <person name="Geng X."/>
            <person name="Song L."/>
            <person name="Sun F."/>
            <person name="Li C."/>
            <person name="Wang X."/>
            <person name="Chen A."/>
            <person name="Jin Y."/>
            <person name="Yuan Z."/>
            <person name="Yang Y."/>
            <person name="Tan S."/>
            <person name="Peatman E."/>
            <person name="Lu J."/>
            <person name="Qin Z."/>
            <person name="Dunham R."/>
            <person name="Li Z."/>
            <person name="Sonstegard T."/>
            <person name="Feng J."/>
            <person name="Danzmann R.G."/>
            <person name="Schroeder S."/>
            <person name="Scheffler B."/>
            <person name="Duke M.V."/>
            <person name="Ballard L."/>
            <person name="Kucuktas H."/>
            <person name="Kaltenboeck L."/>
            <person name="Liu H."/>
            <person name="Armbruster J."/>
            <person name="Xie Y."/>
            <person name="Kirby M.L."/>
            <person name="Tian Y."/>
            <person name="Flanagan M.E."/>
            <person name="Mu W."/>
            <person name="Waldbieser G.C."/>
        </authorList>
    </citation>
    <scope>NUCLEOTIDE SEQUENCE [LARGE SCALE GENOMIC DNA]</scope>
    <source>
        <strain evidence="2">SDA103</strain>
    </source>
</reference>
<proteinExistence type="predicted"/>
<evidence type="ECO:0000313" key="2">
    <source>
        <dbReference type="Proteomes" id="UP000221080"/>
    </source>
</evidence>
<feature type="coiled-coil region" evidence="1">
    <location>
        <begin position="232"/>
        <end position="322"/>
    </location>
</feature>
<organism evidence="2 3">
    <name type="scientific">Ictalurus punctatus</name>
    <name type="common">Channel catfish</name>
    <name type="synonym">Silurus punctatus</name>
    <dbReference type="NCBI Taxonomy" id="7998"/>
    <lineage>
        <taxon>Eukaryota</taxon>
        <taxon>Metazoa</taxon>
        <taxon>Chordata</taxon>
        <taxon>Craniata</taxon>
        <taxon>Vertebrata</taxon>
        <taxon>Euteleostomi</taxon>
        <taxon>Actinopterygii</taxon>
        <taxon>Neopterygii</taxon>
        <taxon>Teleostei</taxon>
        <taxon>Ostariophysi</taxon>
        <taxon>Siluriformes</taxon>
        <taxon>Ictaluridae</taxon>
        <taxon>Ictalurus</taxon>
    </lineage>
</organism>
<sequence>MLEKQRMCRTWRIFLKNSGQSLTVQDKQGTHEQLSQNINTVADHPGTDEDTERLIKWRTVHNYLFSGKRSSARNGWEAFIRENQAKLDVKWTSRQAKKKWDNLKTKHKEIKNLGNDIESVNSNTWRWFCLMDQAVECSAGSRVHPKNARPASSDCGDDITCPPQPCKKLCQVQVGGDIYELLANSVIEVQGGSGMTLGSGETASDCVSVKEKKHRHGKDVENDTRSEIATNTDSLKKEKLLLEKEHAEVDRERVILEKERDLTERVNTVLQRDRAQLEKDRAALDRDRASLEQERARIEKDRAALERDRATLERDKDRFMAMVLGRNSAEHIDTDPTHREDRKRLIFLFERLIERF</sequence>
<dbReference type="OrthoDB" id="8933168at2759"/>
<gene>
    <name evidence="3" type="primary">LOC108269375</name>
</gene>
<evidence type="ECO:0000313" key="3">
    <source>
        <dbReference type="RefSeq" id="XP_053538280.1"/>
    </source>
</evidence>
<evidence type="ECO:0000256" key="1">
    <source>
        <dbReference type="SAM" id="Coils"/>
    </source>
</evidence>
<dbReference type="Proteomes" id="UP000221080">
    <property type="component" value="Chromosome 8"/>
</dbReference>
<dbReference type="AlphaFoldDB" id="A0A9F7R3Q7"/>